<reference evidence="6 7" key="1">
    <citation type="submission" date="2020-02" db="EMBL/GenBank/DDBJ databases">
        <title>Nitrogenibacter mangrovi gen. nov., sp. nov. isolated from mangrove sediment, a denitrifying betaproteobacterium.</title>
        <authorList>
            <person name="Liao H."/>
            <person name="Tian Y."/>
        </authorList>
    </citation>
    <scope>NUCLEOTIDE SEQUENCE [LARGE SCALE GENOMIC DNA]</scope>
    <source>
        <strain evidence="6 7">M9-3-2</strain>
    </source>
</reference>
<dbReference type="AlphaFoldDB" id="A0A6C1B651"/>
<dbReference type="PROSITE" id="PS50851">
    <property type="entry name" value="CHEW"/>
    <property type="match status" value="1"/>
</dbReference>
<comment type="subcellular location">
    <subcellularLocation>
        <location evidence="1">Cytoplasm</location>
    </subcellularLocation>
</comment>
<evidence type="ECO:0000313" key="7">
    <source>
        <dbReference type="Proteomes" id="UP000501991"/>
    </source>
</evidence>
<dbReference type="InterPro" id="IPR002545">
    <property type="entry name" value="CheW-lke_dom"/>
</dbReference>
<accession>A0A6C1B651</accession>
<keyword evidence="3" id="KW-0963">Cytoplasm</keyword>
<sequence length="171" mass="18690">MLQQLNAASAMARVEGVDEGAVAQEFLTFTLGEEEYAIDILRVQEIRGYDAVTRIANTPSFIKGVINLRGTIVPILDLRIKFSLGDVTYNEFTVVIILSVGERVVGVVVDSVSDVITLDAEQIKPAPQFSSAMDSGHIRGIGTMDERMLILIDIERLLLSPELGLTDRAVQ</sequence>
<organism evidence="6 7">
    <name type="scientific">Nitrogeniibacter mangrovi</name>
    <dbReference type="NCBI Taxonomy" id="2016596"/>
    <lineage>
        <taxon>Bacteria</taxon>
        <taxon>Pseudomonadati</taxon>
        <taxon>Pseudomonadota</taxon>
        <taxon>Betaproteobacteria</taxon>
        <taxon>Rhodocyclales</taxon>
        <taxon>Zoogloeaceae</taxon>
        <taxon>Nitrogeniibacter</taxon>
    </lineage>
</organism>
<dbReference type="InterPro" id="IPR036061">
    <property type="entry name" value="CheW-like_dom_sf"/>
</dbReference>
<name>A0A6C1B651_9RHOO</name>
<feature type="domain" description="CheW-like" evidence="5">
    <location>
        <begin position="23"/>
        <end position="163"/>
    </location>
</feature>
<protein>
    <recommendedName>
        <fullName evidence="2">Chemotaxis protein CheW</fullName>
    </recommendedName>
</protein>
<dbReference type="KEGG" id="azq:G3580_11900"/>
<dbReference type="SUPFAM" id="SSF50341">
    <property type="entry name" value="CheW-like"/>
    <property type="match status" value="1"/>
</dbReference>
<keyword evidence="7" id="KW-1185">Reference proteome</keyword>
<dbReference type="GO" id="GO:0007165">
    <property type="term" value="P:signal transduction"/>
    <property type="evidence" value="ECO:0007669"/>
    <property type="project" value="InterPro"/>
</dbReference>
<keyword evidence="4" id="KW-0145">Chemotaxis</keyword>
<dbReference type="EMBL" id="CP048836">
    <property type="protein sequence ID" value="QID18275.1"/>
    <property type="molecule type" value="Genomic_DNA"/>
</dbReference>
<dbReference type="PANTHER" id="PTHR22617">
    <property type="entry name" value="CHEMOTAXIS SENSOR HISTIDINE KINASE-RELATED"/>
    <property type="match status" value="1"/>
</dbReference>
<evidence type="ECO:0000256" key="1">
    <source>
        <dbReference type="ARBA" id="ARBA00004496"/>
    </source>
</evidence>
<dbReference type="Gene3D" id="2.30.30.40">
    <property type="entry name" value="SH3 Domains"/>
    <property type="match status" value="1"/>
</dbReference>
<dbReference type="FunFam" id="2.40.50.180:FF:000002">
    <property type="entry name" value="Chemotaxis protein CheW"/>
    <property type="match status" value="1"/>
</dbReference>
<proteinExistence type="predicted"/>
<dbReference type="GO" id="GO:0006935">
    <property type="term" value="P:chemotaxis"/>
    <property type="evidence" value="ECO:0007669"/>
    <property type="project" value="UniProtKB-KW"/>
</dbReference>
<dbReference type="Proteomes" id="UP000501991">
    <property type="component" value="Chromosome"/>
</dbReference>
<evidence type="ECO:0000313" key="6">
    <source>
        <dbReference type="EMBL" id="QID18275.1"/>
    </source>
</evidence>
<dbReference type="PANTHER" id="PTHR22617:SF45">
    <property type="entry name" value="CHEMOTAXIS PROTEIN CHEW"/>
    <property type="match status" value="1"/>
</dbReference>
<evidence type="ECO:0000256" key="4">
    <source>
        <dbReference type="ARBA" id="ARBA00022500"/>
    </source>
</evidence>
<dbReference type="RefSeq" id="WP_228720648.1">
    <property type="nucleotide sequence ID" value="NZ_CP048836.1"/>
</dbReference>
<evidence type="ECO:0000256" key="3">
    <source>
        <dbReference type="ARBA" id="ARBA00022490"/>
    </source>
</evidence>
<dbReference type="InterPro" id="IPR039315">
    <property type="entry name" value="CheW"/>
</dbReference>
<dbReference type="GO" id="GO:0005829">
    <property type="term" value="C:cytosol"/>
    <property type="evidence" value="ECO:0007669"/>
    <property type="project" value="TreeGrafter"/>
</dbReference>
<dbReference type="Gene3D" id="2.40.50.180">
    <property type="entry name" value="CheA-289, Domain 4"/>
    <property type="match status" value="1"/>
</dbReference>
<evidence type="ECO:0000256" key="2">
    <source>
        <dbReference type="ARBA" id="ARBA00021483"/>
    </source>
</evidence>
<gene>
    <name evidence="6" type="ORF">G3580_11900</name>
</gene>
<evidence type="ECO:0000259" key="5">
    <source>
        <dbReference type="PROSITE" id="PS50851"/>
    </source>
</evidence>
<dbReference type="SMART" id="SM00260">
    <property type="entry name" value="CheW"/>
    <property type="match status" value="1"/>
</dbReference>
<dbReference type="Pfam" id="PF01584">
    <property type="entry name" value="CheW"/>
    <property type="match status" value="1"/>
</dbReference>